<name>A0A3D8X6A2_PRIMG</name>
<sequence>MCSKKIGDTSKKRPKGDDEISVWMMYNHLMHSQIFLSSVLISGILLVSGGFVYGRIMSKK</sequence>
<comment type="caution">
    <text evidence="2">The sequence shown here is derived from an EMBL/GenBank/DDBJ whole genome shotgun (WGS) entry which is preliminary data.</text>
</comment>
<gene>
    <name evidence="2" type="ORF">C3744_00550</name>
</gene>
<keyword evidence="1" id="KW-1133">Transmembrane helix</keyword>
<keyword evidence="1" id="KW-0812">Transmembrane</keyword>
<proteinExistence type="predicted"/>
<accession>A0A3D8X6A2</accession>
<reference evidence="2 3" key="1">
    <citation type="journal article" date="2018" name="Appl. Environ. Microbiol.">
        <title>Antimicrobial susceptibility testing and tentative epidemiological cut-off values of five Bacillus species relevant for use as animal feed additives or for plant protection.</title>
        <authorList>
            <person name="Agerso Y."/>
            <person name="Stuer-Lauridsen B."/>
            <person name="Bjerre K."/>
            <person name="Jensen M.G."/>
            <person name="Johansen E."/>
            <person name="Bennedsen M."/>
            <person name="Brockmann E."/>
            <person name="Nielsen B."/>
        </authorList>
    </citation>
    <scope>NUCLEOTIDE SEQUENCE [LARGE SCALE GENOMIC DNA]</scope>
    <source>
        <strain evidence="2 3">CHCC20162</strain>
    </source>
</reference>
<evidence type="ECO:0000256" key="1">
    <source>
        <dbReference type="SAM" id="Phobius"/>
    </source>
</evidence>
<evidence type="ECO:0000313" key="2">
    <source>
        <dbReference type="EMBL" id="RDZ17425.1"/>
    </source>
</evidence>
<organism evidence="2 3">
    <name type="scientific">Priestia megaterium</name>
    <name type="common">Bacillus megaterium</name>
    <dbReference type="NCBI Taxonomy" id="1404"/>
    <lineage>
        <taxon>Bacteria</taxon>
        <taxon>Bacillati</taxon>
        <taxon>Bacillota</taxon>
        <taxon>Bacilli</taxon>
        <taxon>Bacillales</taxon>
        <taxon>Bacillaceae</taxon>
        <taxon>Priestia</taxon>
    </lineage>
</organism>
<dbReference type="AlphaFoldDB" id="A0A3D8X6A2"/>
<protein>
    <submittedName>
        <fullName evidence="2">Uncharacterized protein</fullName>
    </submittedName>
</protein>
<keyword evidence="1" id="KW-0472">Membrane</keyword>
<feature type="transmembrane region" description="Helical" evidence="1">
    <location>
        <begin position="34"/>
        <end position="54"/>
    </location>
</feature>
<dbReference type="EMBL" id="PQWM01000006">
    <property type="protein sequence ID" value="RDZ17425.1"/>
    <property type="molecule type" value="Genomic_DNA"/>
</dbReference>
<evidence type="ECO:0000313" key="3">
    <source>
        <dbReference type="Proteomes" id="UP000256519"/>
    </source>
</evidence>
<dbReference type="Proteomes" id="UP000256519">
    <property type="component" value="Unassembled WGS sequence"/>
</dbReference>